<dbReference type="GO" id="GO:0016279">
    <property type="term" value="F:protein-lysine N-methyltransferase activity"/>
    <property type="evidence" value="ECO:0007669"/>
    <property type="project" value="InterPro"/>
</dbReference>
<keyword evidence="5" id="KW-0472">Membrane</keyword>
<protein>
    <submittedName>
        <fullName evidence="6">Methyltransferase domain containing protein</fullName>
    </submittedName>
</protein>
<evidence type="ECO:0000313" key="6">
    <source>
        <dbReference type="EMBL" id="AGM32598.1"/>
    </source>
</evidence>
<dbReference type="InterPro" id="IPR026170">
    <property type="entry name" value="FAM173A/B"/>
</dbReference>
<dbReference type="GO" id="GO:1905706">
    <property type="term" value="P:regulation of mitochondrial ATP synthesis coupled proton transport"/>
    <property type="evidence" value="ECO:0007669"/>
    <property type="project" value="TreeGrafter"/>
</dbReference>
<keyword evidence="4" id="KW-0949">S-adenosyl-L-methionine</keyword>
<dbReference type="CDD" id="cd02440">
    <property type="entry name" value="AdoMet_MTases"/>
    <property type="match status" value="1"/>
</dbReference>
<evidence type="ECO:0000256" key="1">
    <source>
        <dbReference type="ARBA" id="ARBA00010633"/>
    </source>
</evidence>
<dbReference type="Gene3D" id="3.40.50.150">
    <property type="entry name" value="Vaccinia Virus protein VP39"/>
    <property type="match status" value="1"/>
</dbReference>
<evidence type="ECO:0000256" key="2">
    <source>
        <dbReference type="ARBA" id="ARBA00022603"/>
    </source>
</evidence>
<evidence type="ECO:0000256" key="3">
    <source>
        <dbReference type="ARBA" id="ARBA00022679"/>
    </source>
</evidence>
<keyword evidence="5" id="KW-1133">Transmembrane helix</keyword>
<dbReference type="InterPro" id="IPR029063">
    <property type="entry name" value="SAM-dependent_MTases_sf"/>
</dbReference>
<dbReference type="GO" id="GO:0032259">
    <property type="term" value="P:methylation"/>
    <property type="evidence" value="ECO:0007669"/>
    <property type="project" value="UniProtKB-KW"/>
</dbReference>
<dbReference type="AlphaFoldDB" id="R4V436"/>
<dbReference type="EMBL" id="KC740774">
    <property type="protein sequence ID" value="AGM32598.1"/>
    <property type="molecule type" value="mRNA"/>
</dbReference>
<keyword evidence="2 6" id="KW-0489">Methyltransferase</keyword>
<proteinExistence type="evidence at transcript level"/>
<accession>R4V436</accession>
<keyword evidence="3 6" id="KW-0808">Transferase</keyword>
<evidence type="ECO:0000256" key="5">
    <source>
        <dbReference type="SAM" id="Phobius"/>
    </source>
</evidence>
<dbReference type="GO" id="GO:0005739">
    <property type="term" value="C:mitochondrion"/>
    <property type="evidence" value="ECO:0007669"/>
    <property type="project" value="TreeGrafter"/>
</dbReference>
<feature type="transmembrane region" description="Helical" evidence="5">
    <location>
        <begin position="29"/>
        <end position="50"/>
    </location>
</feature>
<comment type="similarity">
    <text evidence="1">Belongs to the ANT/ATPSC lysine N-methyltransferase family.</text>
</comment>
<dbReference type="PANTHER" id="PTHR13610:SF9">
    <property type="entry name" value="FI06469P"/>
    <property type="match status" value="1"/>
</dbReference>
<name>R4V436_COPFO</name>
<reference evidence="6" key="1">
    <citation type="submission" date="2013-03" db="EMBL/GenBank/DDBJ databases">
        <title>Immune-Related transcriptome of Coptotermes formosanus Shiraki workers: the defense mechanism.</title>
        <authorList>
            <person name="Hussain A."/>
            <person name="Li Y.F."/>
            <person name="Wen S.Y."/>
        </authorList>
    </citation>
    <scope>NUCLEOTIDE SEQUENCE</scope>
</reference>
<organism evidence="6">
    <name type="scientific">Coptotermes formosanus</name>
    <name type="common">Formosan subterranean termite</name>
    <dbReference type="NCBI Taxonomy" id="36987"/>
    <lineage>
        <taxon>Eukaryota</taxon>
        <taxon>Metazoa</taxon>
        <taxon>Ecdysozoa</taxon>
        <taxon>Arthropoda</taxon>
        <taxon>Hexapoda</taxon>
        <taxon>Insecta</taxon>
        <taxon>Pterygota</taxon>
        <taxon>Neoptera</taxon>
        <taxon>Polyneoptera</taxon>
        <taxon>Dictyoptera</taxon>
        <taxon>Blattodea</taxon>
        <taxon>Blattoidea</taxon>
        <taxon>Termitoidae</taxon>
        <taxon>Rhinotermitidae</taxon>
        <taxon>Coptotermes</taxon>
    </lineage>
</organism>
<dbReference type="SUPFAM" id="SSF53335">
    <property type="entry name" value="S-adenosyl-L-methionine-dependent methyltransferases"/>
    <property type="match status" value="1"/>
</dbReference>
<evidence type="ECO:0000256" key="4">
    <source>
        <dbReference type="ARBA" id="ARBA00022691"/>
    </source>
</evidence>
<keyword evidence="5" id="KW-0812">Transmembrane</keyword>
<sequence length="211" mass="22921">MSLGSMSGGSNNVDEINIVSGRPTKIGRFLIGLSGGTAVALSVVCLPFVLPAIRPVCLPYVPATATQIKNVMCALAGRSGRLVDLGSGDGRIQVLAAAKNGFVADGVELNPWLVAYSKLQAFRLGLGRCTRFYCRDLWKVQLQPYHNVVVFGVQEMMPDLEVKLDKELHKDVCVVACRFPLPTWPPAVTLGTGMDTVWVYRNPWRISNSCV</sequence>
<dbReference type="PANTHER" id="PTHR13610">
    <property type="entry name" value="METHYLTRANSFERASE DOMAIN-CONTAINING PROTEIN"/>
    <property type="match status" value="1"/>
</dbReference>